<organism evidence="2 3">
    <name type="scientific">Glossina palpalis gambiensis</name>
    <dbReference type="NCBI Taxonomy" id="67801"/>
    <lineage>
        <taxon>Eukaryota</taxon>
        <taxon>Metazoa</taxon>
        <taxon>Ecdysozoa</taxon>
        <taxon>Arthropoda</taxon>
        <taxon>Hexapoda</taxon>
        <taxon>Insecta</taxon>
        <taxon>Pterygota</taxon>
        <taxon>Neoptera</taxon>
        <taxon>Endopterygota</taxon>
        <taxon>Diptera</taxon>
        <taxon>Brachycera</taxon>
        <taxon>Muscomorpha</taxon>
        <taxon>Hippoboscoidea</taxon>
        <taxon>Glossinidae</taxon>
        <taxon>Glossina</taxon>
    </lineage>
</organism>
<reference evidence="2" key="2">
    <citation type="submission" date="2020-05" db="UniProtKB">
        <authorList>
            <consortium name="EnsemblMetazoa"/>
        </authorList>
    </citation>
    <scope>IDENTIFICATION</scope>
    <source>
        <strain evidence="2">IAEA</strain>
    </source>
</reference>
<dbReference type="AlphaFoldDB" id="A0A1B0B879"/>
<evidence type="ECO:0000256" key="1">
    <source>
        <dbReference type="SAM" id="MobiDB-lite"/>
    </source>
</evidence>
<dbReference type="Proteomes" id="UP000092460">
    <property type="component" value="Unassembled WGS sequence"/>
</dbReference>
<evidence type="ECO:0000313" key="3">
    <source>
        <dbReference type="Proteomes" id="UP000092460"/>
    </source>
</evidence>
<feature type="region of interest" description="Disordered" evidence="1">
    <location>
        <begin position="143"/>
        <end position="193"/>
    </location>
</feature>
<name>A0A1B0B879_9MUSC</name>
<protein>
    <submittedName>
        <fullName evidence="2">Uncharacterized protein</fullName>
    </submittedName>
</protein>
<proteinExistence type="predicted"/>
<dbReference type="VEuPathDB" id="VectorBase:GPPI022028"/>
<reference evidence="3" key="1">
    <citation type="submission" date="2015-01" db="EMBL/GenBank/DDBJ databases">
        <authorList>
            <person name="Aksoy S."/>
            <person name="Warren W."/>
            <person name="Wilson R.K."/>
        </authorList>
    </citation>
    <scope>NUCLEOTIDE SEQUENCE [LARGE SCALE GENOMIC DNA]</scope>
    <source>
        <strain evidence="3">IAEA</strain>
    </source>
</reference>
<dbReference type="EnsemblMetazoa" id="GPPI022028-RA">
    <property type="protein sequence ID" value="GPPI022028-PA"/>
    <property type="gene ID" value="GPPI022028"/>
</dbReference>
<dbReference type="EMBL" id="JXJN01009870">
    <property type="status" value="NOT_ANNOTATED_CDS"/>
    <property type="molecule type" value="Genomic_DNA"/>
</dbReference>
<evidence type="ECO:0000313" key="2">
    <source>
        <dbReference type="EnsemblMetazoa" id="GPPI022028-PA"/>
    </source>
</evidence>
<keyword evidence="3" id="KW-1185">Reference proteome</keyword>
<accession>A0A1B0B879</accession>
<sequence>MQPQRGRVLFRLASKALACRSKMNYKSKELFKNKGKDILLQLKANENKNIYEKYNNSRHIHLLSCTAVMTSCQELYEIANIHRYTSKATDVIHFGFFLYNHKPESLLSPMPNNCYVSYLLYVSCLMLVAEAVAVICRAISNDNSNSSTSSSSNSSNSGSSSSSSSSTSSSTTSSSSSNSSNSSNRSSSSSSSNCCSCLVANCYSYNSVV</sequence>